<dbReference type="Proteomes" id="UP001501600">
    <property type="component" value="Unassembled WGS sequence"/>
</dbReference>
<dbReference type="EMBL" id="BAABLF010000005">
    <property type="protein sequence ID" value="GAA5187514.1"/>
    <property type="molecule type" value="Genomic_DNA"/>
</dbReference>
<feature type="region of interest" description="Disordered" evidence="1">
    <location>
        <begin position="543"/>
        <end position="566"/>
    </location>
</feature>
<dbReference type="RefSeq" id="WP_345315501.1">
    <property type="nucleotide sequence ID" value="NZ_BAABLF010000005.1"/>
</dbReference>
<keyword evidence="2" id="KW-1133">Transmembrane helix</keyword>
<protein>
    <submittedName>
        <fullName evidence="3">DUF748 domain-containing protein</fullName>
    </submittedName>
</protein>
<evidence type="ECO:0000313" key="3">
    <source>
        <dbReference type="EMBL" id="GAA5187514.1"/>
    </source>
</evidence>
<evidence type="ECO:0000256" key="1">
    <source>
        <dbReference type="SAM" id="MobiDB-lite"/>
    </source>
</evidence>
<feature type="compositionally biased region" description="Polar residues" evidence="1">
    <location>
        <begin position="543"/>
        <end position="560"/>
    </location>
</feature>
<dbReference type="InterPro" id="IPR052894">
    <property type="entry name" value="AsmA-related"/>
</dbReference>
<evidence type="ECO:0000313" key="4">
    <source>
        <dbReference type="Proteomes" id="UP001501600"/>
    </source>
</evidence>
<dbReference type="PANTHER" id="PTHR30441:SF8">
    <property type="entry name" value="DUF748 DOMAIN-CONTAINING PROTEIN"/>
    <property type="match status" value="1"/>
</dbReference>
<comment type="caution">
    <text evidence="3">The sequence shown here is derived from an EMBL/GenBank/DDBJ whole genome shotgun (WGS) entry which is preliminary data.</text>
</comment>
<keyword evidence="2" id="KW-0472">Membrane</keyword>
<accession>A0ABP9RWV8</accession>
<reference evidence="4" key="1">
    <citation type="journal article" date="2019" name="Int. J. Syst. Evol. Microbiol.">
        <title>The Global Catalogue of Microorganisms (GCM) 10K type strain sequencing project: providing services to taxonomists for standard genome sequencing and annotation.</title>
        <authorList>
            <consortium name="The Broad Institute Genomics Platform"/>
            <consortium name="The Broad Institute Genome Sequencing Center for Infectious Disease"/>
            <person name="Wu L."/>
            <person name="Ma J."/>
        </authorList>
    </citation>
    <scope>NUCLEOTIDE SEQUENCE [LARGE SCALE GENOMIC DNA]</scope>
    <source>
        <strain evidence="4">JCM 18720</strain>
    </source>
</reference>
<dbReference type="Pfam" id="PF05359">
    <property type="entry name" value="DUF748"/>
    <property type="match status" value="2"/>
</dbReference>
<evidence type="ECO:0000256" key="2">
    <source>
        <dbReference type="SAM" id="Phobius"/>
    </source>
</evidence>
<gene>
    <name evidence="3" type="ORF">GCM10025772_05360</name>
</gene>
<keyword evidence="4" id="KW-1185">Reference proteome</keyword>
<sequence>MTPILSRRWIRNSLIVIGVFILYLLLAGLALPALLQSQAPKWVAKTLDGELRLGEVRFHPLRWVLTLEQLSLLQSGEVMAGAERAMVDLDPWRSLFAWEGRFHDVEVDGPVFHYREYNDGSSNVVRLLAPLPAADAEQGGESDEGMGAPALRFREIAIRNGELAYHVEEQVVLDFDDLSLDSRDLYLAGEDNRIQLALTGPGGGRLTLDLSASFHPLALQSQIDLKQAHLTRYWPLLASQFAFDLTDGKLDFSTELRMRAEADAPLQLALQGSQIRFTDLALNHDRQPLLALAQLSLSPVDLSLEGRTLKVGKVALGPGRADLTLNNGQLDWVGIFTPRGNDGATQVDEAVPSEPWQWRVDQISAEEFQWQLTDTTLTSPVIWHLHLSELTAGPVSQDLSQPLPLSLEAVLAEQTRFSLSGELVPETLTAQLELALRDFDLMDAKPYWQDHVPVALEQGLISTSGSLVLNQLTPLDLTYEGNFQFNELRVDDPTADDALFQWQQLLAEPLRLTTEPMALSIERILISEPFARVIINEDGTTNLGSAATGPQDSLQANASPQGEEGTIPAISEAPEVEAAQGLPLALEIGVIEIEQGTAFFADNTLIPKFATDIEQLSGEVQGLSSAPEAIARVDIRGQVDQYAPVSLRGELQPLAAAPYLDLALNFDNVELTSLNPYSGTYAGYFIDQGQMDLALKYRLEGTQLEGNNKVVLDQLKLGQRSDSEQATSLPVSLAVALLKDSNGVIDLELGISGDLEDPDFSIGALVFQALGNVITKIVTSPFTLLGNLLGTDPPDNKVTFAAGSVEIAPEQKQNMAQISQALAQRPGLTVSILGGVGPSDEAALRHQALEQWLGGELGAVDNLGDPQRALLARRYDEQFGEGKSERLMAQIADPQTQLATLYQALLGQVTVPQDALATLAVNRAAAVKEALTQEFGLSAERVFLRESRVELARGGAQATLELGAD</sequence>
<dbReference type="PANTHER" id="PTHR30441">
    <property type="entry name" value="DUF748 DOMAIN-CONTAINING PROTEIN"/>
    <property type="match status" value="1"/>
</dbReference>
<organism evidence="3 4">
    <name type="scientific">Ferrimonas gelatinilytica</name>
    <dbReference type="NCBI Taxonomy" id="1255257"/>
    <lineage>
        <taxon>Bacteria</taxon>
        <taxon>Pseudomonadati</taxon>
        <taxon>Pseudomonadota</taxon>
        <taxon>Gammaproteobacteria</taxon>
        <taxon>Alteromonadales</taxon>
        <taxon>Ferrimonadaceae</taxon>
        <taxon>Ferrimonas</taxon>
    </lineage>
</organism>
<keyword evidence="2" id="KW-0812">Transmembrane</keyword>
<dbReference type="InterPro" id="IPR008023">
    <property type="entry name" value="DUF748"/>
</dbReference>
<name>A0ABP9RWV8_9GAMM</name>
<proteinExistence type="predicted"/>
<feature type="transmembrane region" description="Helical" evidence="2">
    <location>
        <begin position="12"/>
        <end position="35"/>
    </location>
</feature>